<proteinExistence type="predicted"/>
<dbReference type="Proteomes" id="UP000001351">
    <property type="component" value="Chromosome"/>
</dbReference>
<accession>E3FUR6</accession>
<sequence length="207" mass="21876">MCGTLATEDPGPLVRLCIPLGVRQEGEGCFKVSADQKGACAAGLLCGGRDHWCSRPCRLGTPAACPEGFFCADTPPQPLCLPTCEKRGCAPGEQCIQFGDGASICAHVYGTDCQQSPCPEGQRCTVRTDPPQPGKAWMRCVAECGQDHPPCADGMVCDDWQCVPRCDPQGSAVCAEGFRCRQPWPDAPFACHPDWAMTGPSSSSPAP</sequence>
<keyword evidence="2" id="KW-1185">Reference proteome</keyword>
<organism evidence="1 2">
    <name type="scientific">Stigmatella aurantiaca (strain DW4/3-1)</name>
    <dbReference type="NCBI Taxonomy" id="378806"/>
    <lineage>
        <taxon>Bacteria</taxon>
        <taxon>Pseudomonadati</taxon>
        <taxon>Myxococcota</taxon>
        <taxon>Myxococcia</taxon>
        <taxon>Myxococcales</taxon>
        <taxon>Cystobacterineae</taxon>
        <taxon>Archangiaceae</taxon>
        <taxon>Stigmatella</taxon>
    </lineage>
</organism>
<dbReference type="AlphaFoldDB" id="E3FUR6"/>
<dbReference type="EMBL" id="CP002271">
    <property type="protein sequence ID" value="ADO75949.1"/>
    <property type="molecule type" value="Genomic_DNA"/>
</dbReference>
<dbReference type="HOGENOM" id="CLU_1474325_0_0_7"/>
<dbReference type="KEGG" id="sur:STAUR_8194"/>
<evidence type="ECO:0000313" key="1">
    <source>
        <dbReference type="EMBL" id="ADO75949.1"/>
    </source>
</evidence>
<name>E3FUR6_STIAD</name>
<protein>
    <submittedName>
        <fullName evidence="1">Uncharacterized protein</fullName>
    </submittedName>
</protein>
<gene>
    <name evidence="1" type="ordered locus">STAUR_8194</name>
</gene>
<evidence type="ECO:0000313" key="2">
    <source>
        <dbReference type="Proteomes" id="UP000001351"/>
    </source>
</evidence>
<reference evidence="1 2" key="1">
    <citation type="journal article" date="2011" name="Mol. Biol. Evol.">
        <title>Comparative genomic analysis of fruiting body formation in Myxococcales.</title>
        <authorList>
            <person name="Huntley S."/>
            <person name="Hamann N."/>
            <person name="Wegener-Feldbrugge S."/>
            <person name="Treuner-Lange A."/>
            <person name="Kube M."/>
            <person name="Reinhardt R."/>
            <person name="Klages S."/>
            <person name="Muller R."/>
            <person name="Ronning C.M."/>
            <person name="Nierman W.C."/>
            <person name="Sogaard-Andersen L."/>
        </authorList>
    </citation>
    <scope>NUCLEOTIDE SEQUENCE [LARGE SCALE GENOMIC DNA]</scope>
    <source>
        <strain evidence="1 2">DW4/3-1</strain>
    </source>
</reference>